<dbReference type="Proteomes" id="UP000767854">
    <property type="component" value="Unassembled WGS sequence"/>
</dbReference>
<reference evidence="1 2" key="1">
    <citation type="submission" date="2021-01" db="EMBL/GenBank/DDBJ databases">
        <title>Genomic Encyclopedia of Type Strains, Phase IV (KMG-IV): sequencing the most valuable type-strain genomes for metagenomic binning, comparative biology and taxonomic classification.</title>
        <authorList>
            <person name="Goeker M."/>
        </authorList>
    </citation>
    <scope>NUCLEOTIDE SEQUENCE [LARGE SCALE GENOMIC DNA]</scope>
    <source>
        <strain evidence="1 2">DSM 24436</strain>
    </source>
</reference>
<evidence type="ECO:0000313" key="1">
    <source>
        <dbReference type="EMBL" id="MBM7562738.1"/>
    </source>
</evidence>
<dbReference type="InterPro" id="IPR014942">
    <property type="entry name" value="AbiEii"/>
</dbReference>
<name>A0ABS2MTH2_9FIRM</name>
<sequence length="141" mass="16286">MNISTENDFVSFEVLEAKVITQEKEYPGLSVKFVGRIKQVRVPFSIDLGMDDVIVPEAVVRSLKTRLPDFEEPKVYTYSLESTIAEKFDAILKRMEGTSRMKDFFDIYYLSNIFEFDGQMLKDAIRGTITHRGTSYDKNSF</sequence>
<accession>A0ABS2MTH2</accession>
<proteinExistence type="predicted"/>
<dbReference type="EMBL" id="JAFBDT010000028">
    <property type="protein sequence ID" value="MBM7562738.1"/>
    <property type="molecule type" value="Genomic_DNA"/>
</dbReference>
<protein>
    <submittedName>
        <fullName evidence="1">Nucleotidyltransferase component of viral defense system</fullName>
    </submittedName>
</protein>
<comment type="caution">
    <text evidence="1">The sequence shown here is derived from an EMBL/GenBank/DDBJ whole genome shotgun (WGS) entry which is preliminary data.</text>
</comment>
<dbReference type="Pfam" id="PF08843">
    <property type="entry name" value="AbiEii"/>
    <property type="match status" value="1"/>
</dbReference>
<gene>
    <name evidence="1" type="ORF">JOC49_002299</name>
</gene>
<evidence type="ECO:0000313" key="2">
    <source>
        <dbReference type="Proteomes" id="UP000767854"/>
    </source>
</evidence>
<organism evidence="1 2">
    <name type="scientific">Fusibacter tunisiensis</name>
    <dbReference type="NCBI Taxonomy" id="1008308"/>
    <lineage>
        <taxon>Bacteria</taxon>
        <taxon>Bacillati</taxon>
        <taxon>Bacillota</taxon>
        <taxon>Clostridia</taxon>
        <taxon>Eubacteriales</taxon>
        <taxon>Eubacteriales Family XII. Incertae Sedis</taxon>
        <taxon>Fusibacter</taxon>
    </lineage>
</organism>
<keyword evidence="2" id="KW-1185">Reference proteome</keyword>